<organism evidence="2 3">
    <name type="scientific">Endocarpon pusillum (strain Z07020 / HMAS-L-300199)</name>
    <name type="common">Lichen-forming fungus</name>
    <dbReference type="NCBI Taxonomy" id="1263415"/>
    <lineage>
        <taxon>Eukaryota</taxon>
        <taxon>Fungi</taxon>
        <taxon>Dikarya</taxon>
        <taxon>Ascomycota</taxon>
        <taxon>Pezizomycotina</taxon>
        <taxon>Eurotiomycetes</taxon>
        <taxon>Chaetothyriomycetidae</taxon>
        <taxon>Verrucariales</taxon>
        <taxon>Verrucariaceae</taxon>
        <taxon>Endocarpon</taxon>
    </lineage>
</organism>
<feature type="compositionally biased region" description="Low complexity" evidence="1">
    <location>
        <begin position="387"/>
        <end position="397"/>
    </location>
</feature>
<gene>
    <name evidence="2" type="ORF">EPUS_07484</name>
</gene>
<dbReference type="Proteomes" id="UP000019373">
    <property type="component" value="Unassembled WGS sequence"/>
</dbReference>
<dbReference type="GeneID" id="19242366"/>
<feature type="compositionally biased region" description="Low complexity" evidence="1">
    <location>
        <begin position="47"/>
        <end position="63"/>
    </location>
</feature>
<feature type="region of interest" description="Disordered" evidence="1">
    <location>
        <begin position="298"/>
        <end position="317"/>
    </location>
</feature>
<dbReference type="OMA" id="PYEIGND"/>
<dbReference type="HOGENOM" id="CLU_023951_1_0_1"/>
<reference evidence="3" key="1">
    <citation type="journal article" date="2014" name="BMC Genomics">
        <title>Genome characteristics reveal the impact of lichenization on lichen-forming fungus Endocarpon pusillum Hedwig (Verrucariales, Ascomycota).</title>
        <authorList>
            <person name="Wang Y.-Y."/>
            <person name="Liu B."/>
            <person name="Zhang X.-Y."/>
            <person name="Zhou Q.-M."/>
            <person name="Zhang T."/>
            <person name="Li H."/>
            <person name="Yu Y.-F."/>
            <person name="Zhang X.-L."/>
            <person name="Hao X.-Y."/>
            <person name="Wang M."/>
            <person name="Wang L."/>
            <person name="Wei J.-C."/>
        </authorList>
    </citation>
    <scope>NUCLEOTIDE SEQUENCE [LARGE SCALE GENOMIC DNA]</scope>
    <source>
        <strain evidence="3">Z07020 / HMAS-L-300199</strain>
    </source>
</reference>
<dbReference type="eggNOG" id="ENOG502S38Y">
    <property type="taxonomic scope" value="Eukaryota"/>
</dbReference>
<evidence type="ECO:0000313" key="2">
    <source>
        <dbReference type="EMBL" id="ERF72691.1"/>
    </source>
</evidence>
<name>U1GLE3_ENDPU</name>
<dbReference type="OrthoDB" id="4181307at2759"/>
<evidence type="ECO:0000256" key="1">
    <source>
        <dbReference type="SAM" id="MobiDB-lite"/>
    </source>
</evidence>
<dbReference type="PANTHER" id="PTHR42051">
    <property type="entry name" value="MEIOTICALLY UP-REGULATED PROTEIN PB1A10.08"/>
    <property type="match status" value="1"/>
</dbReference>
<feature type="compositionally biased region" description="Low complexity" evidence="1">
    <location>
        <begin position="217"/>
        <end position="226"/>
    </location>
</feature>
<feature type="region of interest" description="Disordered" evidence="1">
    <location>
        <begin position="324"/>
        <end position="428"/>
    </location>
</feature>
<feature type="compositionally biased region" description="Polar residues" evidence="1">
    <location>
        <begin position="76"/>
        <end position="86"/>
    </location>
</feature>
<dbReference type="AlphaFoldDB" id="U1GLE3"/>
<feature type="region of interest" description="Disordered" evidence="1">
    <location>
        <begin position="210"/>
        <end position="246"/>
    </location>
</feature>
<dbReference type="RefSeq" id="XP_007801670.1">
    <property type="nucleotide sequence ID" value="XM_007803479.1"/>
</dbReference>
<feature type="compositionally biased region" description="Low complexity" evidence="1">
    <location>
        <begin position="100"/>
        <end position="112"/>
    </location>
</feature>
<feature type="region of interest" description="Disordered" evidence="1">
    <location>
        <begin position="1"/>
        <end position="128"/>
    </location>
</feature>
<keyword evidence="3" id="KW-1185">Reference proteome</keyword>
<sequence length="506" mass="55163">MVPSSFLNSSSHSVPRHTYDEKENSISNTRLYGKQATSKQRTSRPQARSPPATDPSPTTASSPVRIPKSNEKAHLSSHTRPASHGQSRAREVTQVHRTQAASAAPLDSLLSSTAIPRRRPQGRKSQKLPVGDHVADFSKLLLEDVESIDLRATVGSLGNPQFEDLFGHSVDKGATWRNAAGSTPAETPVSIRSMSTESMPSLLVDDDLTESLSHGLSSPSQPSQRCSPDRRPRLFSTSEDCSDDHPLQHLNILDPLSSMREDTIILPVPSQSPPSEKGRASSLRSNLTASLRALKTAAQTVSSLATRPPTTRPDDFLTRSIFSFAPELTDDKRPPPSDDPPSPALRRYLNPHPKTATLASRSPAEFHSYNEYPNPSPPTRNNSLGPTSSRSRTTTKSIQLQTCIPSAVRSPNASSPPIWLGPDGTPTTHPDLPSPALPTPNLARQREPRENAAFLRILVAEMNMRRSGKFDDAMESHACVWLPPRKAMDGQTLRSGVERWTVYTAA</sequence>
<evidence type="ECO:0000313" key="3">
    <source>
        <dbReference type="Proteomes" id="UP000019373"/>
    </source>
</evidence>
<feature type="compositionally biased region" description="Basic residues" evidence="1">
    <location>
        <begin position="116"/>
        <end position="126"/>
    </location>
</feature>
<dbReference type="EMBL" id="KE721054">
    <property type="protein sequence ID" value="ERF72691.1"/>
    <property type="molecule type" value="Genomic_DNA"/>
</dbReference>
<dbReference type="InterPro" id="IPR034443">
    <property type="entry name" value="PB1A10.08"/>
</dbReference>
<feature type="compositionally biased region" description="Polar residues" evidence="1">
    <location>
        <begin position="298"/>
        <end position="309"/>
    </location>
</feature>
<accession>U1GLE3</accession>
<feature type="compositionally biased region" description="Polar residues" evidence="1">
    <location>
        <begin position="1"/>
        <end position="13"/>
    </location>
</feature>
<feature type="compositionally biased region" description="Polar residues" evidence="1">
    <location>
        <begin position="398"/>
        <end position="415"/>
    </location>
</feature>
<feature type="compositionally biased region" description="Polar residues" evidence="1">
    <location>
        <begin position="25"/>
        <end position="46"/>
    </location>
</feature>
<protein>
    <submittedName>
        <fullName evidence="2">Uncharacterized protein</fullName>
    </submittedName>
</protein>
<dbReference type="PANTHER" id="PTHR42051:SF1">
    <property type="entry name" value="MEIOTICALLY UP-REGULATED PROTEIN PB1A10.08"/>
    <property type="match status" value="1"/>
</dbReference>
<proteinExistence type="predicted"/>